<evidence type="ECO:0000313" key="2">
    <source>
        <dbReference type="Proteomes" id="UP000017668"/>
    </source>
</evidence>
<keyword evidence="2" id="KW-1185">Reference proteome</keyword>
<proteinExistence type="predicted"/>
<evidence type="ECO:0000313" key="1">
    <source>
        <dbReference type="EMBL" id="EKJ97155.1"/>
    </source>
</evidence>
<dbReference type="Proteomes" id="UP000017668">
    <property type="component" value="Unassembled WGS sequence"/>
</dbReference>
<protein>
    <submittedName>
        <fullName evidence="1">Uncharacterized protein</fullName>
    </submittedName>
</protein>
<name>A0ABN0HRK9_RHILU</name>
<accession>A0ABN0HRK9</accession>
<dbReference type="EMBL" id="AMQQ01000004">
    <property type="protein sequence ID" value="EKJ97155.1"/>
    <property type="molecule type" value="Genomic_DNA"/>
</dbReference>
<gene>
    <name evidence="1" type="ORF">C241_02544</name>
</gene>
<reference evidence="1 2" key="1">
    <citation type="journal article" date="2013" name="Genome Announc.">
        <title>Genome Sequence of Rhizobium lupini HPC(L) Isolated from Saline Desert Soil, Kutch (Gujarat).</title>
        <authorList>
            <person name="Agarwal L."/>
            <person name="Purohit H.J."/>
        </authorList>
    </citation>
    <scope>NUCLEOTIDE SEQUENCE [LARGE SCALE GENOMIC DNA]</scope>
    <source>
        <strain evidence="2">HPC(L)</strain>
    </source>
</reference>
<sequence>MIDLDMDLSMRQAALFNDDSDGAAIRQLTVFPVTKHEKFHNLSYAIIVCALAGSRMTSTCKCSYGLSPARHIQ</sequence>
<comment type="caution">
    <text evidence="1">The sequence shown here is derived from an EMBL/GenBank/DDBJ whole genome shotgun (WGS) entry which is preliminary data.</text>
</comment>
<organism evidence="1 2">
    <name type="scientific">Bradyrhizobium lupini HPC(L)</name>
    <dbReference type="NCBI Taxonomy" id="1229491"/>
    <lineage>
        <taxon>Bacteria</taxon>
        <taxon>Pseudomonadati</taxon>
        <taxon>Pseudomonadota</taxon>
        <taxon>Alphaproteobacteria</taxon>
        <taxon>Hyphomicrobiales</taxon>
        <taxon>Nitrobacteraceae</taxon>
        <taxon>Bradyrhizobium</taxon>
    </lineage>
</organism>